<dbReference type="OrthoDB" id="2670159at2759"/>
<protein>
    <recommendedName>
        <fullName evidence="2">DUF6532 domain-containing protein</fullName>
    </recommendedName>
</protein>
<organism evidence="3 4">
    <name type="scientific">Paxillus involutus ATCC 200175</name>
    <dbReference type="NCBI Taxonomy" id="664439"/>
    <lineage>
        <taxon>Eukaryota</taxon>
        <taxon>Fungi</taxon>
        <taxon>Dikarya</taxon>
        <taxon>Basidiomycota</taxon>
        <taxon>Agaricomycotina</taxon>
        <taxon>Agaricomycetes</taxon>
        <taxon>Agaricomycetidae</taxon>
        <taxon>Boletales</taxon>
        <taxon>Paxilineae</taxon>
        <taxon>Paxillaceae</taxon>
        <taxon>Paxillus</taxon>
    </lineage>
</organism>
<evidence type="ECO:0000259" key="2">
    <source>
        <dbReference type="Pfam" id="PF20149"/>
    </source>
</evidence>
<feature type="compositionally biased region" description="Basic and acidic residues" evidence="1">
    <location>
        <begin position="45"/>
        <end position="58"/>
    </location>
</feature>
<dbReference type="InterPro" id="IPR045341">
    <property type="entry name" value="DUF6532"/>
</dbReference>
<sequence length="400" mass="45249">MALVDTTATLATLWELIQSRNAAIAQDLFPNDNQQQELSSDDNEGDKNPYAEQAHNDQYDDFGNESGDDINVNGIGKRAQQSIEDPCNDESQEGSVQDGKCARTSTNSDDQGWRNPKKIQKSNGHVTAKDYEVAIQEILKIAIHLFHFRLTAENVYPDRITQIAWAKEAWAEACKECKAQVNFNNKVIQLITNCTWHLTSELKIKIHPLVEVMYGFESSTKAMVQASSWRSSLQTLGSVTRHLEIPSMMFHAKGLYEHKIIQKAVNMAFYKDKRDEGVQYPQYFEPFPEASMALILTVTQIEACIDKWSSGEQCDIPFNEPIYKPIYQLHLSQLCKFGEYMKGHAILAKLLKCLNDSGRRNAKVEVAVDNIAKQVLQEDAMAAAIREYEMRNGELSGEDE</sequence>
<accession>A0A0C9TY88</accession>
<feature type="region of interest" description="Disordered" evidence="1">
    <location>
        <begin position="33"/>
        <end position="121"/>
    </location>
</feature>
<evidence type="ECO:0000313" key="4">
    <source>
        <dbReference type="Proteomes" id="UP000053647"/>
    </source>
</evidence>
<dbReference type="AlphaFoldDB" id="A0A0C9TY88"/>
<keyword evidence="4" id="KW-1185">Reference proteome</keyword>
<gene>
    <name evidence="3" type="ORF">PAXINDRAFT_11800</name>
</gene>
<reference evidence="4" key="2">
    <citation type="submission" date="2015-01" db="EMBL/GenBank/DDBJ databases">
        <title>Evolutionary Origins and Diversification of the Mycorrhizal Mutualists.</title>
        <authorList>
            <consortium name="DOE Joint Genome Institute"/>
            <consortium name="Mycorrhizal Genomics Consortium"/>
            <person name="Kohler A."/>
            <person name="Kuo A."/>
            <person name="Nagy L.G."/>
            <person name="Floudas D."/>
            <person name="Copeland A."/>
            <person name="Barry K.W."/>
            <person name="Cichocki N."/>
            <person name="Veneault-Fourrey C."/>
            <person name="LaButti K."/>
            <person name="Lindquist E.A."/>
            <person name="Lipzen A."/>
            <person name="Lundell T."/>
            <person name="Morin E."/>
            <person name="Murat C."/>
            <person name="Riley R."/>
            <person name="Ohm R."/>
            <person name="Sun H."/>
            <person name="Tunlid A."/>
            <person name="Henrissat B."/>
            <person name="Grigoriev I.V."/>
            <person name="Hibbett D.S."/>
            <person name="Martin F."/>
        </authorList>
    </citation>
    <scope>NUCLEOTIDE SEQUENCE [LARGE SCALE GENOMIC DNA]</scope>
    <source>
        <strain evidence="4">ATCC 200175</strain>
    </source>
</reference>
<evidence type="ECO:0000313" key="3">
    <source>
        <dbReference type="EMBL" id="KIJ15258.1"/>
    </source>
</evidence>
<name>A0A0C9TY88_PAXIN</name>
<reference evidence="3 4" key="1">
    <citation type="submission" date="2014-06" db="EMBL/GenBank/DDBJ databases">
        <authorList>
            <consortium name="DOE Joint Genome Institute"/>
            <person name="Kuo A."/>
            <person name="Kohler A."/>
            <person name="Nagy L.G."/>
            <person name="Floudas D."/>
            <person name="Copeland A."/>
            <person name="Barry K.W."/>
            <person name="Cichocki N."/>
            <person name="Veneault-Fourrey C."/>
            <person name="LaButti K."/>
            <person name="Lindquist E.A."/>
            <person name="Lipzen A."/>
            <person name="Lundell T."/>
            <person name="Morin E."/>
            <person name="Murat C."/>
            <person name="Sun H."/>
            <person name="Tunlid A."/>
            <person name="Henrissat B."/>
            <person name="Grigoriev I.V."/>
            <person name="Hibbett D.S."/>
            <person name="Martin F."/>
            <person name="Nordberg H.P."/>
            <person name="Cantor M.N."/>
            <person name="Hua S.X."/>
        </authorList>
    </citation>
    <scope>NUCLEOTIDE SEQUENCE [LARGE SCALE GENOMIC DNA]</scope>
    <source>
        <strain evidence="3 4">ATCC 200175</strain>
    </source>
</reference>
<feature type="domain" description="DUF6532" evidence="2">
    <location>
        <begin position="142"/>
        <end position="337"/>
    </location>
</feature>
<feature type="compositionally biased region" description="Acidic residues" evidence="1">
    <location>
        <begin position="59"/>
        <end position="68"/>
    </location>
</feature>
<dbReference type="Pfam" id="PF20149">
    <property type="entry name" value="DUF6532"/>
    <property type="match status" value="1"/>
</dbReference>
<dbReference type="EMBL" id="KN819337">
    <property type="protein sequence ID" value="KIJ15258.1"/>
    <property type="molecule type" value="Genomic_DNA"/>
</dbReference>
<dbReference type="HOGENOM" id="CLU_038181_4_0_1"/>
<proteinExistence type="predicted"/>
<evidence type="ECO:0000256" key="1">
    <source>
        <dbReference type="SAM" id="MobiDB-lite"/>
    </source>
</evidence>
<dbReference type="Proteomes" id="UP000053647">
    <property type="component" value="Unassembled WGS sequence"/>
</dbReference>